<comment type="caution">
    <text evidence="9">The sequence shown here is derived from an EMBL/GenBank/DDBJ whole genome shotgun (WGS) entry which is preliminary data.</text>
</comment>
<keyword evidence="5" id="KW-1015">Disulfide bond</keyword>
<dbReference type="CDD" id="cd03017">
    <property type="entry name" value="PRX_BCP"/>
    <property type="match status" value="1"/>
</dbReference>
<feature type="non-terminal residue" evidence="9">
    <location>
        <position position="83"/>
    </location>
</feature>
<evidence type="ECO:0000313" key="10">
    <source>
        <dbReference type="Proteomes" id="UP001275057"/>
    </source>
</evidence>
<dbReference type="EMBL" id="JAXABG010000096">
    <property type="protein sequence ID" value="MDX7086042.1"/>
    <property type="molecule type" value="Genomic_DNA"/>
</dbReference>
<dbReference type="InterPro" id="IPR036249">
    <property type="entry name" value="Thioredoxin-like_sf"/>
</dbReference>
<dbReference type="InterPro" id="IPR050924">
    <property type="entry name" value="Peroxiredoxin_BCP/PrxQ"/>
</dbReference>
<evidence type="ECO:0000256" key="7">
    <source>
        <dbReference type="ARBA" id="ARBA00042639"/>
    </source>
</evidence>
<feature type="domain" description="Alkyl hydroperoxide reductase subunit C/ Thiol specific antioxidant" evidence="8">
    <location>
        <begin position="3"/>
        <end position="83"/>
    </location>
</feature>
<keyword evidence="4 9" id="KW-0560">Oxidoreductase</keyword>
<evidence type="ECO:0000256" key="4">
    <source>
        <dbReference type="ARBA" id="ARBA00023002"/>
    </source>
</evidence>
<keyword evidence="6" id="KW-0676">Redox-active center</keyword>
<dbReference type="Gene3D" id="3.40.30.10">
    <property type="entry name" value="Glutaredoxin"/>
    <property type="match status" value="1"/>
</dbReference>
<dbReference type="PANTHER" id="PTHR42801">
    <property type="entry name" value="THIOREDOXIN-DEPENDENT PEROXIDE REDUCTASE"/>
    <property type="match status" value="1"/>
</dbReference>
<evidence type="ECO:0000256" key="2">
    <source>
        <dbReference type="ARBA" id="ARBA00022559"/>
    </source>
</evidence>
<dbReference type="InterPro" id="IPR000866">
    <property type="entry name" value="AhpC/TSA"/>
</dbReference>
<organism evidence="9 10">
    <name type="scientific">Serratia marcescens</name>
    <dbReference type="NCBI Taxonomy" id="615"/>
    <lineage>
        <taxon>Bacteria</taxon>
        <taxon>Pseudomonadati</taxon>
        <taxon>Pseudomonadota</taxon>
        <taxon>Gammaproteobacteria</taxon>
        <taxon>Enterobacterales</taxon>
        <taxon>Yersiniaceae</taxon>
        <taxon>Serratia</taxon>
    </lineage>
</organism>
<dbReference type="RefSeq" id="WP_319858088.1">
    <property type="nucleotide sequence ID" value="NZ_JAXABG010000096.1"/>
</dbReference>
<evidence type="ECO:0000256" key="3">
    <source>
        <dbReference type="ARBA" id="ARBA00022862"/>
    </source>
</evidence>
<accession>A0ABD5IQX1</accession>
<evidence type="ECO:0000256" key="5">
    <source>
        <dbReference type="ARBA" id="ARBA00023157"/>
    </source>
</evidence>
<proteinExistence type="predicted"/>
<dbReference type="SUPFAM" id="SSF52833">
    <property type="entry name" value="Thioredoxin-like"/>
    <property type="match status" value="1"/>
</dbReference>
<evidence type="ECO:0000256" key="1">
    <source>
        <dbReference type="ARBA" id="ARBA00003330"/>
    </source>
</evidence>
<dbReference type="PANTHER" id="PTHR42801:SF4">
    <property type="entry name" value="AHPC_TSA FAMILY PROTEIN"/>
    <property type="match status" value="1"/>
</dbReference>
<evidence type="ECO:0000256" key="6">
    <source>
        <dbReference type="ARBA" id="ARBA00023284"/>
    </source>
</evidence>
<dbReference type="GO" id="GO:0004601">
    <property type="term" value="F:peroxidase activity"/>
    <property type="evidence" value="ECO:0007669"/>
    <property type="project" value="UniProtKB-KW"/>
</dbReference>
<comment type="function">
    <text evidence="1">Thiol-specific peroxidase that catalyzes the reduction of hydrogen peroxide and organic hydroperoxides to water and alcohols, respectively. Plays a role in cell protection against oxidative stress by detoxifying peroxides and as sensor of hydrogen peroxide-mediated signaling events.</text>
</comment>
<dbReference type="Pfam" id="PF00578">
    <property type="entry name" value="AhpC-TSA"/>
    <property type="match status" value="1"/>
</dbReference>
<gene>
    <name evidence="9" type="ORF">SJ435_27130</name>
</gene>
<dbReference type="Proteomes" id="UP001275057">
    <property type="component" value="Unassembled WGS sequence"/>
</dbReference>
<keyword evidence="2 9" id="KW-0575">Peroxidase</keyword>
<reference evidence="9 10" key="1">
    <citation type="submission" date="2023-11" db="EMBL/GenBank/DDBJ databases">
        <title>Detection of rare carbapenemases in Enterobacterales - comparison of two colorimetric and two CIM-based carbapenemase assays.</title>
        <authorList>
            <person name="Schaffarczyk L."/>
            <person name="Noster J."/>
            <person name="Stelzer Y."/>
            <person name="Sattler J."/>
            <person name="Gatermann S."/>
            <person name="Hamprecht A."/>
        </authorList>
    </citation>
    <scope>NUCLEOTIDE SEQUENCE [LARGE SCALE GENOMIC DNA]</scope>
    <source>
        <strain evidence="9 10">CIM-Carb-136</strain>
    </source>
</reference>
<dbReference type="AlphaFoldDB" id="A0ABD5IQX1"/>
<name>A0ABD5IQX1_SERMA</name>
<evidence type="ECO:0000313" key="9">
    <source>
        <dbReference type="EMBL" id="MDX7086042.1"/>
    </source>
</evidence>
<evidence type="ECO:0000259" key="8">
    <source>
        <dbReference type="Pfam" id="PF00578"/>
    </source>
</evidence>
<keyword evidence="3" id="KW-0049">Antioxidant</keyword>
<sequence length="83" mass="9275">MNIADFKGKNIVLYFYPKDMTPGCTTEACDFRDQNSVFSAYNTVIIGISPDPAARHQKFIEKHGLPFTLLADEEQTAAKLYGV</sequence>
<protein>
    <recommendedName>
        <fullName evidence="7">Thioredoxin-dependent peroxiredoxin Bcp</fullName>
    </recommendedName>
</protein>